<dbReference type="GO" id="GO:0098793">
    <property type="term" value="C:presynapse"/>
    <property type="evidence" value="ECO:0007669"/>
    <property type="project" value="GOC"/>
</dbReference>
<evidence type="ECO:0000313" key="6">
    <source>
        <dbReference type="EMBL" id="ELK12095.1"/>
    </source>
</evidence>
<dbReference type="InterPro" id="IPR046349">
    <property type="entry name" value="C1-like_sf"/>
</dbReference>
<evidence type="ECO:0000256" key="2">
    <source>
        <dbReference type="ARBA" id="ARBA00022833"/>
    </source>
</evidence>
<dbReference type="PRINTS" id="PR00008">
    <property type="entry name" value="DAGPEDOMAIN"/>
</dbReference>
<feature type="domain" description="Phorbol-ester/DAG-type" evidence="5">
    <location>
        <begin position="84"/>
        <end position="134"/>
    </location>
</feature>
<dbReference type="EMBL" id="KB030664">
    <property type="protein sequence ID" value="ELK12095.1"/>
    <property type="molecule type" value="Genomic_DNA"/>
</dbReference>
<dbReference type="eggNOG" id="KOG0696">
    <property type="taxonomic scope" value="Eukaryota"/>
</dbReference>
<dbReference type="FunFam" id="3.30.60.20:FF:000031">
    <property type="entry name" value="Protein kinase C alpha"/>
    <property type="match status" value="1"/>
</dbReference>
<gene>
    <name evidence="6" type="ORF">PAL_GLEAN10004939</name>
</gene>
<dbReference type="SUPFAM" id="SSF57889">
    <property type="entry name" value="Cysteine-rich domain"/>
    <property type="match status" value="1"/>
</dbReference>
<dbReference type="PROSITE" id="PS00479">
    <property type="entry name" value="ZF_DAG_PE_1"/>
    <property type="match status" value="1"/>
</dbReference>
<evidence type="ECO:0000313" key="7">
    <source>
        <dbReference type="Proteomes" id="UP000010552"/>
    </source>
</evidence>
<dbReference type="Pfam" id="PF00168">
    <property type="entry name" value="C2"/>
    <property type="match status" value="1"/>
</dbReference>
<reference evidence="7" key="1">
    <citation type="journal article" date="2013" name="Science">
        <title>Comparative analysis of bat genomes provides insight into the evolution of flight and immunity.</title>
        <authorList>
            <person name="Zhang G."/>
            <person name="Cowled C."/>
            <person name="Shi Z."/>
            <person name="Huang Z."/>
            <person name="Bishop-Lilly K.A."/>
            <person name="Fang X."/>
            <person name="Wynne J.W."/>
            <person name="Xiong Z."/>
            <person name="Baker M.L."/>
            <person name="Zhao W."/>
            <person name="Tachedjian M."/>
            <person name="Zhu Y."/>
            <person name="Zhou P."/>
            <person name="Jiang X."/>
            <person name="Ng J."/>
            <person name="Yang L."/>
            <person name="Wu L."/>
            <person name="Xiao J."/>
            <person name="Feng Y."/>
            <person name="Chen Y."/>
            <person name="Sun X."/>
            <person name="Zhang Y."/>
            <person name="Marsh G.A."/>
            <person name="Crameri G."/>
            <person name="Broder C.C."/>
            <person name="Frey K.G."/>
            <person name="Wang L.F."/>
            <person name="Wang J."/>
        </authorList>
    </citation>
    <scope>NUCLEOTIDE SEQUENCE [LARGE SCALE GENOMIC DNA]</scope>
</reference>
<feature type="region of interest" description="Disordered" evidence="3">
    <location>
        <begin position="339"/>
        <end position="374"/>
    </location>
</feature>
<keyword evidence="6" id="KW-0418">Kinase</keyword>
<dbReference type="Gene3D" id="3.30.60.20">
    <property type="match status" value="1"/>
</dbReference>
<dbReference type="Gene3D" id="3.30.200.20">
    <property type="entry name" value="Phosphorylase Kinase, domain 1"/>
    <property type="match status" value="1"/>
</dbReference>
<keyword evidence="2" id="KW-0862">Zinc</keyword>
<dbReference type="STRING" id="9402.L5KKL7"/>
<dbReference type="InterPro" id="IPR000008">
    <property type="entry name" value="C2_dom"/>
</dbReference>
<dbReference type="GO" id="GO:0006887">
    <property type="term" value="P:exocytosis"/>
    <property type="evidence" value="ECO:0007669"/>
    <property type="project" value="TreeGrafter"/>
</dbReference>
<dbReference type="SUPFAM" id="SSF49562">
    <property type="entry name" value="C2 domain (Calcium/lipid-binding domain, CaLB)"/>
    <property type="match status" value="1"/>
</dbReference>
<dbReference type="AlphaFoldDB" id="L5KKL7"/>
<evidence type="ECO:0000256" key="1">
    <source>
        <dbReference type="ARBA" id="ARBA00022723"/>
    </source>
</evidence>
<dbReference type="FunFam" id="2.60.40.150:FF:000012">
    <property type="entry name" value="Kinase C alpha type"/>
    <property type="match status" value="1"/>
</dbReference>
<feature type="region of interest" description="Disordered" evidence="3">
    <location>
        <begin position="1"/>
        <end position="42"/>
    </location>
</feature>
<keyword evidence="6" id="KW-0808">Transferase</keyword>
<feature type="region of interest" description="Disordered" evidence="3">
    <location>
        <begin position="291"/>
        <end position="316"/>
    </location>
</feature>
<protein>
    <submittedName>
        <fullName evidence="6">Protein kinase C beta type</fullName>
    </submittedName>
</protein>
<feature type="domain" description="C2" evidence="4">
    <location>
        <begin position="141"/>
        <end position="258"/>
    </location>
</feature>
<name>L5KKL7_PTEAL</name>
<dbReference type="SMART" id="SM00109">
    <property type="entry name" value="C1"/>
    <property type="match status" value="1"/>
</dbReference>
<dbReference type="PANTHER" id="PTHR45729:SF9">
    <property type="entry name" value="DOUBLE C2-LIKE DOMAIN-CONTAINING PROTEIN BETA"/>
    <property type="match status" value="1"/>
</dbReference>
<dbReference type="GO" id="GO:0061669">
    <property type="term" value="P:spontaneous neurotransmitter secretion"/>
    <property type="evidence" value="ECO:0007669"/>
    <property type="project" value="TreeGrafter"/>
</dbReference>
<feature type="compositionally biased region" description="Basic and acidic residues" evidence="3">
    <location>
        <begin position="25"/>
        <end position="39"/>
    </location>
</feature>
<sequence>MTCDLRLQDKEPAVQNRGDTALDPGVRDGREEEPARHDAASGASWAWAEGHVGRGGAEHSRRAGCVSVLCAVEAVGGFRDPRSKHKFKIHTYSSPTFCDHCGSLLYGLIHQGMKCDTCMMNVHKRCVMNVPSLCGTDHTERRGRISIKAQIEKEVLTVVVRDAKNLVPMDPNGLSDPYVKLKLIPDPKSESKQKTKTIKCSLNPEWNETFRFQLKESDKDRRLSVEIWDWDLTSRNDFMGSLSFGISELQKAGVDGWFKLLSQEEGEYFNVPVPPEGGECDDDLRQKFERAKIGQAPKTPEEKTTNTTSKCDSNGSGDRMKLTDFNFLMVLGKGSFGKVRHGSVAAPAPEGAAPGADSIAVRTKRPRPRRETQG</sequence>
<accession>L5KKL7</accession>
<dbReference type="Proteomes" id="UP000010552">
    <property type="component" value="Unassembled WGS sequence"/>
</dbReference>
<dbReference type="InterPro" id="IPR043566">
    <property type="entry name" value="Rabphilin/DOC2/Noc2"/>
</dbReference>
<evidence type="ECO:0000259" key="5">
    <source>
        <dbReference type="PROSITE" id="PS50081"/>
    </source>
</evidence>
<dbReference type="Gene3D" id="2.60.40.150">
    <property type="entry name" value="C2 domain"/>
    <property type="match status" value="1"/>
</dbReference>
<dbReference type="PANTHER" id="PTHR45729">
    <property type="entry name" value="RABPHILIN, ISOFORM A"/>
    <property type="match status" value="1"/>
</dbReference>
<dbReference type="CDD" id="cd04026">
    <property type="entry name" value="C2_PKC_alpha_gamma"/>
    <property type="match status" value="1"/>
</dbReference>
<dbReference type="Pfam" id="PF00130">
    <property type="entry name" value="C1_1"/>
    <property type="match status" value="1"/>
</dbReference>
<dbReference type="GO" id="GO:0046872">
    <property type="term" value="F:metal ion binding"/>
    <property type="evidence" value="ECO:0007669"/>
    <property type="project" value="UniProtKB-KW"/>
</dbReference>
<proteinExistence type="predicted"/>
<evidence type="ECO:0000256" key="3">
    <source>
        <dbReference type="SAM" id="MobiDB-lite"/>
    </source>
</evidence>
<organism evidence="6 7">
    <name type="scientific">Pteropus alecto</name>
    <name type="common">Black flying fox</name>
    <dbReference type="NCBI Taxonomy" id="9402"/>
    <lineage>
        <taxon>Eukaryota</taxon>
        <taxon>Metazoa</taxon>
        <taxon>Chordata</taxon>
        <taxon>Craniata</taxon>
        <taxon>Vertebrata</taxon>
        <taxon>Euteleostomi</taxon>
        <taxon>Mammalia</taxon>
        <taxon>Eutheria</taxon>
        <taxon>Laurasiatheria</taxon>
        <taxon>Chiroptera</taxon>
        <taxon>Yinpterochiroptera</taxon>
        <taxon>Pteropodoidea</taxon>
        <taxon>Pteropodidae</taxon>
        <taxon>Pteropodinae</taxon>
        <taxon>Pteropus</taxon>
    </lineage>
</organism>
<dbReference type="GO" id="GO:0017158">
    <property type="term" value="P:regulation of calcium ion-dependent exocytosis"/>
    <property type="evidence" value="ECO:0007669"/>
    <property type="project" value="TreeGrafter"/>
</dbReference>
<dbReference type="InParanoid" id="L5KKL7"/>
<dbReference type="GO" id="GO:0016301">
    <property type="term" value="F:kinase activity"/>
    <property type="evidence" value="ECO:0007669"/>
    <property type="project" value="UniProtKB-KW"/>
</dbReference>
<dbReference type="PROSITE" id="PS50004">
    <property type="entry name" value="C2"/>
    <property type="match status" value="1"/>
</dbReference>
<dbReference type="PRINTS" id="PR00360">
    <property type="entry name" value="C2DOMAIN"/>
</dbReference>
<keyword evidence="1" id="KW-0479">Metal-binding</keyword>
<feature type="compositionally biased region" description="Basic and acidic residues" evidence="3">
    <location>
        <begin position="1"/>
        <end position="12"/>
    </location>
</feature>
<dbReference type="PROSITE" id="PS50081">
    <property type="entry name" value="ZF_DAG_PE_2"/>
    <property type="match status" value="1"/>
</dbReference>
<dbReference type="SMART" id="SM00239">
    <property type="entry name" value="C2"/>
    <property type="match status" value="1"/>
</dbReference>
<dbReference type="CDD" id="cd20836">
    <property type="entry name" value="C1_cPKC_rpt2"/>
    <property type="match status" value="1"/>
</dbReference>
<dbReference type="InterPro" id="IPR020454">
    <property type="entry name" value="DAG/PE-bd"/>
</dbReference>
<feature type="compositionally biased region" description="Low complexity" evidence="3">
    <location>
        <begin position="345"/>
        <end position="356"/>
    </location>
</feature>
<dbReference type="InterPro" id="IPR002219">
    <property type="entry name" value="PKC_DAG/PE"/>
</dbReference>
<dbReference type="InterPro" id="IPR035892">
    <property type="entry name" value="C2_domain_sf"/>
</dbReference>
<evidence type="ECO:0000259" key="4">
    <source>
        <dbReference type="PROSITE" id="PS50004"/>
    </source>
</evidence>
<keyword evidence="7" id="KW-1185">Reference proteome</keyword>